<feature type="domain" description="HTH luxR-type" evidence="4">
    <location>
        <begin position="137"/>
        <end position="202"/>
    </location>
</feature>
<dbReference type="CDD" id="cd17535">
    <property type="entry name" value="REC_NarL-like"/>
    <property type="match status" value="1"/>
</dbReference>
<dbReference type="Gene3D" id="1.10.10.10">
    <property type="entry name" value="Winged helix-like DNA-binding domain superfamily/Winged helix DNA-binding domain"/>
    <property type="match status" value="1"/>
</dbReference>
<evidence type="ECO:0000259" key="5">
    <source>
        <dbReference type="PROSITE" id="PS50110"/>
    </source>
</evidence>
<dbReference type="PROSITE" id="PS50043">
    <property type="entry name" value="HTH_LUXR_2"/>
    <property type="match status" value="1"/>
</dbReference>
<keyword evidence="1" id="KW-0597">Phosphoprotein</keyword>
<comment type="caution">
    <text evidence="3">Lacks conserved residue(s) required for the propagation of feature annotation.</text>
</comment>
<keyword evidence="2 6" id="KW-0238">DNA-binding</keyword>
<dbReference type="InterPro" id="IPR000792">
    <property type="entry name" value="Tscrpt_reg_LuxR_C"/>
</dbReference>
<dbReference type="PANTHER" id="PTHR43214:SF43">
    <property type="entry name" value="TWO-COMPONENT RESPONSE REGULATOR"/>
    <property type="match status" value="1"/>
</dbReference>
<dbReference type="Pfam" id="PF00072">
    <property type="entry name" value="Response_reg"/>
    <property type="match status" value="1"/>
</dbReference>
<dbReference type="Pfam" id="PF00196">
    <property type="entry name" value="GerE"/>
    <property type="match status" value="1"/>
</dbReference>
<dbReference type="PROSITE" id="PS50110">
    <property type="entry name" value="RESPONSE_REGULATORY"/>
    <property type="match status" value="1"/>
</dbReference>
<evidence type="ECO:0000256" key="3">
    <source>
        <dbReference type="PROSITE-ProRule" id="PRU00169"/>
    </source>
</evidence>
<dbReference type="InterPro" id="IPR039420">
    <property type="entry name" value="WalR-like"/>
</dbReference>
<gene>
    <name evidence="6" type="ORF">CKO28_22215</name>
</gene>
<evidence type="ECO:0000313" key="7">
    <source>
        <dbReference type="Proteomes" id="UP001296873"/>
    </source>
</evidence>
<evidence type="ECO:0000256" key="1">
    <source>
        <dbReference type="ARBA" id="ARBA00022553"/>
    </source>
</evidence>
<dbReference type="CDD" id="cd06170">
    <property type="entry name" value="LuxR_C_like"/>
    <property type="match status" value="1"/>
</dbReference>
<evidence type="ECO:0000313" key="6">
    <source>
        <dbReference type="EMBL" id="MBK1670738.1"/>
    </source>
</evidence>
<dbReference type="InterPro" id="IPR016032">
    <property type="entry name" value="Sig_transdc_resp-reg_C-effctor"/>
</dbReference>
<evidence type="ECO:0000259" key="4">
    <source>
        <dbReference type="PROSITE" id="PS50043"/>
    </source>
</evidence>
<proteinExistence type="predicted"/>
<sequence>MNLAIEIVVCDKNPWVVSGLRGLFESDPRFAVVAEVGDGQRFLDLVRQRRFDVGVTGWVMPGLDGRGVLSALRNLADAPSVVVYTGALDPDIPRQVMALGGAGFCPKRAEPERLLEAVVTVAHGNMVFPRIDPTKLYDDPINQLTERELQLLAELAEGATNAGIARRMGISANTVKFHLKNLYDKLGVQNRVQAIATYVSNRTRAQ</sequence>
<dbReference type="Gene3D" id="3.40.50.2300">
    <property type="match status" value="1"/>
</dbReference>
<dbReference type="PROSITE" id="PS00622">
    <property type="entry name" value="HTH_LUXR_1"/>
    <property type="match status" value="1"/>
</dbReference>
<accession>A0ABS1DK57</accession>
<dbReference type="SUPFAM" id="SSF52172">
    <property type="entry name" value="CheY-like"/>
    <property type="match status" value="1"/>
</dbReference>
<comment type="caution">
    <text evidence="6">The sequence shown here is derived from an EMBL/GenBank/DDBJ whole genome shotgun (WGS) entry which is preliminary data.</text>
</comment>
<keyword evidence="7" id="KW-1185">Reference proteome</keyword>
<name>A0ABS1DK57_9PROT</name>
<feature type="domain" description="Response regulatory" evidence="5">
    <location>
        <begin position="6"/>
        <end position="122"/>
    </location>
</feature>
<evidence type="ECO:0000256" key="2">
    <source>
        <dbReference type="ARBA" id="ARBA00023125"/>
    </source>
</evidence>
<dbReference type="GO" id="GO:0003677">
    <property type="term" value="F:DNA binding"/>
    <property type="evidence" value="ECO:0007669"/>
    <property type="project" value="UniProtKB-KW"/>
</dbReference>
<dbReference type="SMART" id="SM00448">
    <property type="entry name" value="REC"/>
    <property type="match status" value="1"/>
</dbReference>
<dbReference type="EMBL" id="NRRL01000113">
    <property type="protein sequence ID" value="MBK1670738.1"/>
    <property type="molecule type" value="Genomic_DNA"/>
</dbReference>
<dbReference type="InterPro" id="IPR011006">
    <property type="entry name" value="CheY-like_superfamily"/>
</dbReference>
<dbReference type="InterPro" id="IPR036388">
    <property type="entry name" value="WH-like_DNA-bd_sf"/>
</dbReference>
<organism evidence="6 7">
    <name type="scientific">Rhodovibrio sodomensis</name>
    <dbReference type="NCBI Taxonomy" id="1088"/>
    <lineage>
        <taxon>Bacteria</taxon>
        <taxon>Pseudomonadati</taxon>
        <taxon>Pseudomonadota</taxon>
        <taxon>Alphaproteobacteria</taxon>
        <taxon>Rhodospirillales</taxon>
        <taxon>Rhodovibrionaceae</taxon>
        <taxon>Rhodovibrio</taxon>
    </lineage>
</organism>
<protein>
    <submittedName>
        <fullName evidence="6">DNA-binding response regulator</fullName>
    </submittedName>
</protein>
<dbReference type="SMART" id="SM00421">
    <property type="entry name" value="HTH_LUXR"/>
    <property type="match status" value="1"/>
</dbReference>
<reference evidence="6 7" key="1">
    <citation type="journal article" date="2020" name="Microorganisms">
        <title>Osmotic Adaptation and Compatible Solute Biosynthesis of Phototrophic Bacteria as Revealed from Genome Analyses.</title>
        <authorList>
            <person name="Imhoff J.F."/>
            <person name="Rahn T."/>
            <person name="Kunzel S."/>
            <person name="Keller A."/>
            <person name="Neulinger S.C."/>
        </authorList>
    </citation>
    <scope>NUCLEOTIDE SEQUENCE [LARGE SCALE GENOMIC DNA]</scope>
    <source>
        <strain evidence="6 7">DSM 9895</strain>
    </source>
</reference>
<dbReference type="SUPFAM" id="SSF46894">
    <property type="entry name" value="C-terminal effector domain of the bipartite response regulators"/>
    <property type="match status" value="1"/>
</dbReference>
<dbReference type="PANTHER" id="PTHR43214">
    <property type="entry name" value="TWO-COMPONENT RESPONSE REGULATOR"/>
    <property type="match status" value="1"/>
</dbReference>
<dbReference type="InterPro" id="IPR001789">
    <property type="entry name" value="Sig_transdc_resp-reg_receiver"/>
</dbReference>
<dbReference type="RefSeq" id="WP_200343184.1">
    <property type="nucleotide sequence ID" value="NZ_NRRL01000113.1"/>
</dbReference>
<dbReference type="InterPro" id="IPR058245">
    <property type="entry name" value="NreC/VraR/RcsB-like_REC"/>
</dbReference>
<dbReference type="Proteomes" id="UP001296873">
    <property type="component" value="Unassembled WGS sequence"/>
</dbReference>
<dbReference type="PRINTS" id="PR00038">
    <property type="entry name" value="HTHLUXR"/>
</dbReference>